<accession>A0A3P6SRZ0</accession>
<organism evidence="2 3">
    <name type="scientific">Dibothriocephalus latus</name>
    <name type="common">Fish tapeworm</name>
    <name type="synonym">Diphyllobothrium latum</name>
    <dbReference type="NCBI Taxonomy" id="60516"/>
    <lineage>
        <taxon>Eukaryota</taxon>
        <taxon>Metazoa</taxon>
        <taxon>Spiralia</taxon>
        <taxon>Lophotrochozoa</taxon>
        <taxon>Platyhelminthes</taxon>
        <taxon>Cestoda</taxon>
        <taxon>Eucestoda</taxon>
        <taxon>Diphyllobothriidea</taxon>
        <taxon>Diphyllobothriidae</taxon>
        <taxon>Dibothriocephalus</taxon>
    </lineage>
</organism>
<dbReference type="EMBL" id="UYRU01041849">
    <property type="protein sequence ID" value="VDK70435.1"/>
    <property type="molecule type" value="Genomic_DNA"/>
</dbReference>
<dbReference type="OrthoDB" id="420606at2759"/>
<keyword evidence="1" id="KW-0812">Transmembrane</keyword>
<name>A0A3P6SRZ0_DIBLA</name>
<reference evidence="2 3" key="1">
    <citation type="submission" date="2018-11" db="EMBL/GenBank/DDBJ databases">
        <authorList>
            <consortium name="Pathogen Informatics"/>
        </authorList>
    </citation>
    <scope>NUCLEOTIDE SEQUENCE [LARGE SCALE GENOMIC DNA]</scope>
</reference>
<protein>
    <submittedName>
        <fullName evidence="2">Uncharacterized protein</fullName>
    </submittedName>
</protein>
<dbReference type="AlphaFoldDB" id="A0A3P6SRZ0"/>
<dbReference type="Proteomes" id="UP000281553">
    <property type="component" value="Unassembled WGS sequence"/>
</dbReference>
<evidence type="ECO:0000256" key="1">
    <source>
        <dbReference type="SAM" id="Phobius"/>
    </source>
</evidence>
<feature type="transmembrane region" description="Helical" evidence="1">
    <location>
        <begin position="101"/>
        <end position="119"/>
    </location>
</feature>
<evidence type="ECO:0000313" key="3">
    <source>
        <dbReference type="Proteomes" id="UP000281553"/>
    </source>
</evidence>
<keyword evidence="1" id="KW-1133">Transmembrane helix</keyword>
<keyword evidence="1" id="KW-0472">Membrane</keyword>
<evidence type="ECO:0000313" key="2">
    <source>
        <dbReference type="EMBL" id="VDK70435.1"/>
    </source>
</evidence>
<sequence length="244" mass="27722">MYAVRIALPDLYASVVRAIILGIEHARMRSVTLTGILRNSIGYTFMSPVCMSTSFVLFQDWMKWRDGTTKFIVTNHHHLDEERPSSQEGETVRRTVSIPQILLIVLRLGFWTLVLKYGLGSIDFIGQLCGPVRRITQAPNVRQLDGFIAYFIAFLNVGKFSLFHVVFYGYGRAITDLQQFLLSPLFEGDASRLVVRQRKSQLLKSIQDCSLGEKFIYSEVTMNCLMPDGPSCLLGTLKSSEIWR</sequence>
<feature type="transmembrane region" description="Helical" evidence="1">
    <location>
        <begin position="40"/>
        <end position="58"/>
    </location>
</feature>
<gene>
    <name evidence="2" type="ORF">DILT_LOCUS2245</name>
</gene>
<proteinExistence type="predicted"/>
<feature type="transmembrane region" description="Helical" evidence="1">
    <location>
        <begin position="147"/>
        <end position="170"/>
    </location>
</feature>
<keyword evidence="3" id="KW-1185">Reference proteome</keyword>